<feature type="binding site" evidence="11">
    <location>
        <position position="147"/>
    </location>
    <ligand>
        <name>Mg(2+)</name>
        <dbReference type="ChEBI" id="CHEBI:18420"/>
    </ligand>
</feature>
<gene>
    <name evidence="11 14" type="primary">dxs</name>
    <name evidence="14" type="ORF">E6K71_02645</name>
</gene>
<dbReference type="UniPathway" id="UPA00064">
    <property type="reaction ID" value="UER00091"/>
</dbReference>
<dbReference type="PANTHER" id="PTHR43322">
    <property type="entry name" value="1-D-DEOXYXYLULOSE 5-PHOSPHATE SYNTHASE-RELATED"/>
    <property type="match status" value="1"/>
</dbReference>
<feature type="region of interest" description="Disordered" evidence="12">
    <location>
        <begin position="622"/>
        <end position="641"/>
    </location>
</feature>
<keyword evidence="6 11" id="KW-0460">Magnesium</keyword>
<dbReference type="CDD" id="cd07033">
    <property type="entry name" value="TPP_PYR_DXS_TK_like"/>
    <property type="match status" value="1"/>
</dbReference>
<dbReference type="InterPro" id="IPR029061">
    <property type="entry name" value="THDP-binding"/>
</dbReference>
<feature type="binding site" evidence="11">
    <location>
        <position position="367"/>
    </location>
    <ligand>
        <name>thiamine diphosphate</name>
        <dbReference type="ChEBI" id="CHEBI:58937"/>
    </ligand>
</feature>
<feature type="binding site" evidence="11">
    <location>
        <position position="75"/>
    </location>
    <ligand>
        <name>thiamine diphosphate</name>
        <dbReference type="ChEBI" id="CHEBI:58937"/>
    </ligand>
</feature>
<dbReference type="NCBIfam" id="NF003933">
    <property type="entry name" value="PRK05444.2-2"/>
    <property type="match status" value="1"/>
</dbReference>
<dbReference type="HAMAP" id="MF_00315">
    <property type="entry name" value="DXP_synth"/>
    <property type="match status" value="1"/>
</dbReference>
<dbReference type="SMART" id="SM00861">
    <property type="entry name" value="Transket_pyr"/>
    <property type="match status" value="1"/>
</dbReference>
<dbReference type="EC" id="2.2.1.7" evidence="11"/>
<dbReference type="InterPro" id="IPR005475">
    <property type="entry name" value="Transketolase-like_Pyr-bd"/>
</dbReference>
<evidence type="ECO:0000256" key="9">
    <source>
        <dbReference type="ARBA" id="ARBA00023229"/>
    </source>
</evidence>
<evidence type="ECO:0000313" key="15">
    <source>
        <dbReference type="Proteomes" id="UP000316292"/>
    </source>
</evidence>
<evidence type="ECO:0000256" key="2">
    <source>
        <dbReference type="ARBA" id="ARBA00011081"/>
    </source>
</evidence>
<dbReference type="InterPro" id="IPR049557">
    <property type="entry name" value="Transketolase_CS"/>
</dbReference>
<feature type="domain" description="Transketolase-like pyrimidine-binding" evidence="13">
    <location>
        <begin position="316"/>
        <end position="481"/>
    </location>
</feature>
<evidence type="ECO:0000256" key="6">
    <source>
        <dbReference type="ARBA" id="ARBA00022842"/>
    </source>
</evidence>
<comment type="similarity">
    <text evidence="2 11">Belongs to the transketolase family. DXPS subfamily.</text>
</comment>
<dbReference type="CDD" id="cd02007">
    <property type="entry name" value="TPP_DXS"/>
    <property type="match status" value="1"/>
</dbReference>
<keyword evidence="9 11" id="KW-0414">Isoprene biosynthesis</keyword>
<evidence type="ECO:0000256" key="5">
    <source>
        <dbReference type="ARBA" id="ARBA00022723"/>
    </source>
</evidence>
<dbReference type="NCBIfam" id="TIGR00204">
    <property type="entry name" value="dxs"/>
    <property type="match status" value="1"/>
</dbReference>
<dbReference type="GO" id="GO:0000287">
    <property type="term" value="F:magnesium ion binding"/>
    <property type="evidence" value="ECO:0007669"/>
    <property type="project" value="UniProtKB-UniRule"/>
</dbReference>
<evidence type="ECO:0000256" key="4">
    <source>
        <dbReference type="ARBA" id="ARBA00022679"/>
    </source>
</evidence>
<evidence type="ECO:0000256" key="8">
    <source>
        <dbReference type="ARBA" id="ARBA00023052"/>
    </source>
</evidence>
<dbReference type="AlphaFoldDB" id="A0A538SG98"/>
<dbReference type="GO" id="GO:0008661">
    <property type="term" value="F:1-deoxy-D-xylulose-5-phosphate synthase activity"/>
    <property type="evidence" value="ECO:0007669"/>
    <property type="project" value="UniProtKB-UniRule"/>
</dbReference>
<comment type="caution">
    <text evidence="14">The sequence shown here is derived from an EMBL/GenBank/DDBJ whole genome shotgun (WGS) entry which is preliminary data.</text>
</comment>
<dbReference type="Pfam" id="PF02780">
    <property type="entry name" value="Transketolase_C"/>
    <property type="match status" value="1"/>
</dbReference>
<dbReference type="Gene3D" id="3.40.50.920">
    <property type="match status" value="1"/>
</dbReference>
<dbReference type="GO" id="GO:0005829">
    <property type="term" value="C:cytosol"/>
    <property type="evidence" value="ECO:0007669"/>
    <property type="project" value="TreeGrafter"/>
</dbReference>
<evidence type="ECO:0000313" key="14">
    <source>
        <dbReference type="EMBL" id="TMQ50399.1"/>
    </source>
</evidence>
<dbReference type="InterPro" id="IPR033248">
    <property type="entry name" value="Transketolase_C"/>
</dbReference>
<reference evidence="14 15" key="1">
    <citation type="journal article" date="2019" name="Nat. Microbiol.">
        <title>Mediterranean grassland soil C-N compound turnover is dependent on rainfall and depth, and is mediated by genomically divergent microorganisms.</title>
        <authorList>
            <person name="Diamond S."/>
            <person name="Andeer P.F."/>
            <person name="Li Z."/>
            <person name="Crits-Christoph A."/>
            <person name="Burstein D."/>
            <person name="Anantharaman K."/>
            <person name="Lane K.R."/>
            <person name="Thomas B.C."/>
            <person name="Pan C."/>
            <person name="Northen T.R."/>
            <person name="Banfield J.F."/>
        </authorList>
    </citation>
    <scope>NUCLEOTIDE SEQUENCE [LARGE SCALE GENOMIC DNA]</scope>
    <source>
        <strain evidence="14">WS_1</strain>
    </source>
</reference>
<feature type="binding site" evidence="11">
    <location>
        <position position="176"/>
    </location>
    <ligand>
        <name>Mg(2+)</name>
        <dbReference type="ChEBI" id="CHEBI:18420"/>
    </ligand>
</feature>
<dbReference type="GO" id="GO:0016114">
    <property type="term" value="P:terpenoid biosynthetic process"/>
    <property type="evidence" value="ECO:0007669"/>
    <property type="project" value="UniProtKB-UniRule"/>
</dbReference>
<dbReference type="Gene3D" id="3.40.50.970">
    <property type="match status" value="2"/>
</dbReference>
<dbReference type="Pfam" id="PF13292">
    <property type="entry name" value="DXP_synthase_N"/>
    <property type="match status" value="1"/>
</dbReference>
<evidence type="ECO:0000256" key="3">
    <source>
        <dbReference type="ARBA" id="ARBA00011738"/>
    </source>
</evidence>
<keyword evidence="5 11" id="KW-0479">Metal-binding</keyword>
<comment type="function">
    <text evidence="10 11">Catalyzes the acyloin condensation reaction between C atoms 2 and 3 of pyruvate and glyceraldehyde 3-phosphate to yield 1-deoxy-D-xylulose-5-phosphate (DXP).</text>
</comment>
<evidence type="ECO:0000259" key="13">
    <source>
        <dbReference type="SMART" id="SM00861"/>
    </source>
</evidence>
<comment type="subunit">
    <text evidence="3 11">Homodimer.</text>
</comment>
<dbReference type="PROSITE" id="PS00802">
    <property type="entry name" value="TRANSKETOLASE_2"/>
    <property type="match status" value="1"/>
</dbReference>
<dbReference type="InterPro" id="IPR005477">
    <property type="entry name" value="Dxylulose-5-P_synthase"/>
</dbReference>
<keyword evidence="4 11" id="KW-0808">Transferase</keyword>
<dbReference type="EMBL" id="VBOR01000035">
    <property type="protein sequence ID" value="TMQ50399.1"/>
    <property type="molecule type" value="Genomic_DNA"/>
</dbReference>
<proteinExistence type="inferred from homology"/>
<protein>
    <recommendedName>
        <fullName evidence="11">1-deoxy-D-xylulose-5-phosphate synthase</fullName>
        <ecNumber evidence="11">2.2.1.7</ecNumber>
    </recommendedName>
    <alternativeName>
        <fullName evidence="11">1-deoxyxylulose-5-phosphate synthase</fullName>
        <shortName evidence="11">DXP synthase</shortName>
        <shortName evidence="11">DXPS</shortName>
    </alternativeName>
</protein>
<dbReference type="InterPro" id="IPR009014">
    <property type="entry name" value="Transketo_C/PFOR_II"/>
</dbReference>
<dbReference type="GO" id="GO:0009228">
    <property type="term" value="P:thiamine biosynthetic process"/>
    <property type="evidence" value="ECO:0007669"/>
    <property type="project" value="UniProtKB-UniRule"/>
</dbReference>
<accession>A0A538SG98</accession>
<dbReference type="FunFam" id="3.40.50.920:FF:000002">
    <property type="entry name" value="1-deoxy-D-xylulose-5-phosphate synthase"/>
    <property type="match status" value="1"/>
</dbReference>
<dbReference type="PANTHER" id="PTHR43322:SF5">
    <property type="entry name" value="1-DEOXY-D-XYLULOSE-5-PHOSPHATE SYNTHASE, CHLOROPLASTIC"/>
    <property type="match status" value="1"/>
</dbReference>
<evidence type="ECO:0000256" key="1">
    <source>
        <dbReference type="ARBA" id="ARBA00004980"/>
    </source>
</evidence>
<feature type="binding site" evidence="11">
    <location>
        <position position="286"/>
    </location>
    <ligand>
        <name>thiamine diphosphate</name>
        <dbReference type="ChEBI" id="CHEBI:58937"/>
    </ligand>
</feature>
<feature type="binding site" evidence="11">
    <location>
        <begin position="148"/>
        <end position="149"/>
    </location>
    <ligand>
        <name>thiamine diphosphate</name>
        <dbReference type="ChEBI" id="CHEBI:58937"/>
    </ligand>
</feature>
<dbReference type="SUPFAM" id="SSF52518">
    <property type="entry name" value="Thiamin diphosphate-binding fold (THDP-binding)"/>
    <property type="match status" value="2"/>
</dbReference>
<comment type="cofactor">
    <cofactor evidence="11">
        <name>thiamine diphosphate</name>
        <dbReference type="ChEBI" id="CHEBI:58937"/>
    </cofactor>
    <text evidence="11">Binds 1 thiamine pyrophosphate per subunit.</text>
</comment>
<evidence type="ECO:0000256" key="7">
    <source>
        <dbReference type="ARBA" id="ARBA00022977"/>
    </source>
</evidence>
<comment type="catalytic activity">
    <reaction evidence="11">
        <text>D-glyceraldehyde 3-phosphate + pyruvate + H(+) = 1-deoxy-D-xylulose 5-phosphate + CO2</text>
        <dbReference type="Rhea" id="RHEA:12605"/>
        <dbReference type="ChEBI" id="CHEBI:15361"/>
        <dbReference type="ChEBI" id="CHEBI:15378"/>
        <dbReference type="ChEBI" id="CHEBI:16526"/>
        <dbReference type="ChEBI" id="CHEBI:57792"/>
        <dbReference type="ChEBI" id="CHEBI:59776"/>
        <dbReference type="EC" id="2.2.1.7"/>
    </reaction>
</comment>
<feature type="binding site" evidence="11">
    <location>
        <position position="176"/>
    </location>
    <ligand>
        <name>thiamine diphosphate</name>
        <dbReference type="ChEBI" id="CHEBI:58937"/>
    </ligand>
</feature>
<keyword evidence="8 11" id="KW-0786">Thiamine pyrophosphate</keyword>
<evidence type="ECO:0000256" key="11">
    <source>
        <dbReference type="HAMAP-Rule" id="MF_00315"/>
    </source>
</evidence>
<comment type="cofactor">
    <cofactor evidence="11">
        <name>Mg(2+)</name>
        <dbReference type="ChEBI" id="CHEBI:18420"/>
    </cofactor>
    <text evidence="11">Binds 1 Mg(2+) ion per subunit.</text>
</comment>
<evidence type="ECO:0000256" key="12">
    <source>
        <dbReference type="SAM" id="MobiDB-lite"/>
    </source>
</evidence>
<dbReference type="InterPro" id="IPR020826">
    <property type="entry name" value="Transketolase_BS"/>
</dbReference>
<dbReference type="GO" id="GO:0019288">
    <property type="term" value="P:isopentenyl diphosphate biosynthetic process, methylerythritol 4-phosphate pathway"/>
    <property type="evidence" value="ECO:0007669"/>
    <property type="project" value="TreeGrafter"/>
</dbReference>
<dbReference type="Proteomes" id="UP000316292">
    <property type="component" value="Unassembled WGS sequence"/>
</dbReference>
<dbReference type="SUPFAM" id="SSF52922">
    <property type="entry name" value="TK C-terminal domain-like"/>
    <property type="match status" value="1"/>
</dbReference>
<comment type="pathway">
    <text evidence="1 11">Metabolic intermediate biosynthesis; 1-deoxy-D-xylulose 5-phosphate biosynthesis; 1-deoxy-D-xylulose 5-phosphate from D-glyceraldehyde 3-phosphate and pyruvate: step 1/1.</text>
</comment>
<dbReference type="FunFam" id="3.40.50.970:FF:000005">
    <property type="entry name" value="1-deoxy-D-xylulose-5-phosphate synthase"/>
    <property type="match status" value="1"/>
</dbReference>
<evidence type="ECO:0000256" key="10">
    <source>
        <dbReference type="ARBA" id="ARBA00055605"/>
    </source>
</evidence>
<dbReference type="Pfam" id="PF02779">
    <property type="entry name" value="Transket_pyr"/>
    <property type="match status" value="1"/>
</dbReference>
<organism evidence="14 15">
    <name type="scientific">Eiseniibacteriota bacterium</name>
    <dbReference type="NCBI Taxonomy" id="2212470"/>
    <lineage>
        <taxon>Bacteria</taxon>
        <taxon>Candidatus Eiseniibacteriota</taxon>
    </lineage>
</organism>
<dbReference type="GO" id="GO:0030976">
    <property type="term" value="F:thiamine pyrophosphate binding"/>
    <property type="evidence" value="ECO:0007669"/>
    <property type="project" value="UniProtKB-UniRule"/>
</dbReference>
<keyword evidence="7 11" id="KW-0784">Thiamine biosynthesis</keyword>
<feature type="binding site" evidence="11">
    <location>
        <begin position="116"/>
        <end position="118"/>
    </location>
    <ligand>
        <name>thiamine diphosphate</name>
        <dbReference type="ChEBI" id="CHEBI:58937"/>
    </ligand>
</feature>
<dbReference type="PROSITE" id="PS00801">
    <property type="entry name" value="TRANSKETOLASE_1"/>
    <property type="match status" value="1"/>
</dbReference>
<name>A0A538SG98_UNCEI</name>
<sequence length="641" mass="69150">MSTPYLDTIRSPEDLKRLPPEALPGVAEEIRERIVHVVSANGGHLAPSLGTVELTLALHYVLDTPRDILIWDVGHQSYGHKILTGRNGRFETLRQEGGLSGFPRRAESEYDAFGTAHASTAISAALGFACSRDLKKETHKVVAVVGDGALTGGLAFEGLNQAGVVGTDLLVVLNDNSMSISPNVGAIARYLTKITSAPVYRRLEIDVWELLGKVPAGGKARALVRRIKEGLKNLVVPNILFEEFGFKYYGPIDGHDLGTLVEVLKQLKEVKGPVLLHTLTRKGKGYRFAEEDARKYHGVSSFDKLTGTSAKKPSAPTYTEVYGQTLSELAAGDPEIVAITAAMPDGTGLAKFATSYPERFHDVGIAEQHGTCFAAGLAAAGSKPFATIYSTFLQRAYDQIVHDVAVQNLPVRFALDRAGLVGEDGATHHGLFDIAYLRCLPGFVLMAPKDENEFRHMLATMAAYSGGPIAVRYPRGSGLGVPLDRELRLFRIGEAELLEQGTDLVLVAYGTMVAQAQAAAKLLAERGVSAAVINARFAKPLDDRLITEWARRTGRVATLEEAALPGGFGDAVLELLSRIPGPTVRALRFGVPDRFFDHGARDSLLKGAGLDSRSIARDIERWLKEEPRPKPEPLAPVGSNA</sequence>
<feature type="compositionally biased region" description="Basic and acidic residues" evidence="12">
    <location>
        <begin position="622"/>
        <end position="631"/>
    </location>
</feature>